<dbReference type="AlphaFoldDB" id="A0A8D2D0S1"/>
<dbReference type="InterPro" id="IPR002048">
    <property type="entry name" value="EF_hand_dom"/>
</dbReference>
<name>A0A8D2D0S1_SCIVU</name>
<dbReference type="PANTHER" id="PTHR47065">
    <property type="entry name" value="EF-HAND CALCIUM-BINDING DOMAIN-CONTAINING PROTEIN 9"/>
    <property type="match status" value="1"/>
</dbReference>
<dbReference type="PROSITE" id="PS50222">
    <property type="entry name" value="EF_HAND_2"/>
    <property type="match status" value="2"/>
</dbReference>
<proteinExistence type="predicted"/>
<evidence type="ECO:0000259" key="1">
    <source>
        <dbReference type="PROSITE" id="PS50222"/>
    </source>
</evidence>
<protein>
    <submittedName>
        <fullName evidence="2">EF-hand calcium binding domain 9</fullName>
    </submittedName>
</protein>
<dbReference type="Ensembl" id="ENSSVLT00005019467.1">
    <property type="protein sequence ID" value="ENSSVLP00005017488.1"/>
    <property type="gene ID" value="ENSSVLG00005013993.1"/>
</dbReference>
<sequence length="215" mass="26046">MKLKQGSFLWYLYLDKIYCLLSLRNVKALTEYFYLLDVHRKNTLNDVLFFHFLRHITDLRSRQIKMVFDVLDWNATGEIGFEQFYMLVCILLSHQNHLEEQFMYRHSRPVFDLLDLHGELKVGAANFCMYRFLFNIQKQELKELFHNFDITGDRYLNYKEFKLYTIFSTDKSQKKGKEKKTLKSKSTLVKKVFHRVGMSQRSLLEKMRSRSREHN</sequence>
<dbReference type="GO" id="GO:0005509">
    <property type="term" value="F:calcium ion binding"/>
    <property type="evidence" value="ECO:0007669"/>
    <property type="project" value="Ensembl"/>
</dbReference>
<dbReference type="Proteomes" id="UP000694564">
    <property type="component" value="Chromosome 6"/>
</dbReference>
<dbReference type="GO" id="GO:0036128">
    <property type="term" value="C:CatSper complex"/>
    <property type="evidence" value="ECO:0007669"/>
    <property type="project" value="Ensembl"/>
</dbReference>
<dbReference type="Gene3D" id="1.10.238.10">
    <property type="entry name" value="EF-hand"/>
    <property type="match status" value="1"/>
</dbReference>
<dbReference type="GeneTree" id="ENSGT00390000007501"/>
<dbReference type="PANTHER" id="PTHR47065:SF1">
    <property type="entry name" value="EF-HAND CALCIUM-BINDING DOMAIN-CONTAINING PROTEIN 9"/>
    <property type="match status" value="1"/>
</dbReference>
<gene>
    <name evidence="2" type="primary">EFCAB9</name>
</gene>
<feature type="domain" description="EF-hand" evidence="1">
    <location>
        <begin position="59"/>
        <end position="94"/>
    </location>
</feature>
<dbReference type="SUPFAM" id="SSF47473">
    <property type="entry name" value="EF-hand"/>
    <property type="match status" value="1"/>
</dbReference>
<dbReference type="GO" id="GO:0097228">
    <property type="term" value="C:sperm principal piece"/>
    <property type="evidence" value="ECO:0007669"/>
    <property type="project" value="Ensembl"/>
</dbReference>
<reference evidence="2" key="2">
    <citation type="submission" date="2025-09" db="UniProtKB">
        <authorList>
            <consortium name="Ensembl"/>
        </authorList>
    </citation>
    <scope>IDENTIFICATION</scope>
</reference>
<reference evidence="2" key="1">
    <citation type="submission" date="2025-08" db="UniProtKB">
        <authorList>
            <consortium name="Ensembl"/>
        </authorList>
    </citation>
    <scope>IDENTIFICATION</scope>
</reference>
<organism evidence="2 3">
    <name type="scientific">Sciurus vulgaris</name>
    <name type="common">Eurasian red squirrel</name>
    <dbReference type="NCBI Taxonomy" id="55149"/>
    <lineage>
        <taxon>Eukaryota</taxon>
        <taxon>Metazoa</taxon>
        <taxon>Chordata</taxon>
        <taxon>Craniata</taxon>
        <taxon>Vertebrata</taxon>
        <taxon>Euteleostomi</taxon>
        <taxon>Mammalia</taxon>
        <taxon>Eutheria</taxon>
        <taxon>Euarchontoglires</taxon>
        <taxon>Glires</taxon>
        <taxon>Rodentia</taxon>
        <taxon>Sciuromorpha</taxon>
        <taxon>Sciuridae</taxon>
        <taxon>Sciurinae</taxon>
        <taxon>Sciurini</taxon>
        <taxon>Sciurus</taxon>
    </lineage>
</organism>
<keyword evidence="3" id="KW-1185">Reference proteome</keyword>
<dbReference type="GO" id="GO:0061891">
    <property type="term" value="F:calcium ion sensor activity"/>
    <property type="evidence" value="ECO:0007669"/>
    <property type="project" value="Ensembl"/>
</dbReference>
<dbReference type="GO" id="GO:0005737">
    <property type="term" value="C:cytoplasm"/>
    <property type="evidence" value="ECO:0007669"/>
    <property type="project" value="Ensembl"/>
</dbReference>
<dbReference type="InterPro" id="IPR042798">
    <property type="entry name" value="EFCAB9"/>
</dbReference>
<feature type="domain" description="EF-hand" evidence="1">
    <location>
        <begin position="136"/>
        <end position="171"/>
    </location>
</feature>
<evidence type="ECO:0000313" key="2">
    <source>
        <dbReference type="Ensembl" id="ENSSVLP00005017488.1"/>
    </source>
</evidence>
<evidence type="ECO:0000313" key="3">
    <source>
        <dbReference type="Proteomes" id="UP000694564"/>
    </source>
</evidence>
<dbReference type="GO" id="GO:0030317">
    <property type="term" value="P:flagellated sperm motility"/>
    <property type="evidence" value="ECO:0007669"/>
    <property type="project" value="Ensembl"/>
</dbReference>
<dbReference type="InterPro" id="IPR011992">
    <property type="entry name" value="EF-hand-dom_pair"/>
</dbReference>
<dbReference type="GO" id="GO:0048240">
    <property type="term" value="P:sperm capacitation"/>
    <property type="evidence" value="ECO:0007669"/>
    <property type="project" value="Ensembl"/>
</dbReference>
<accession>A0A8D2D0S1</accession>